<dbReference type="Pfam" id="PF18734">
    <property type="entry name" value="HEPN_AbiU2"/>
    <property type="match status" value="1"/>
</dbReference>
<dbReference type="EMBL" id="QPGB01000001">
    <property type="protein sequence ID" value="RCS59758.1"/>
    <property type="molecule type" value="Genomic_DNA"/>
</dbReference>
<feature type="domain" description="HEPN AbiU2-like" evidence="1">
    <location>
        <begin position="14"/>
        <end position="171"/>
    </location>
</feature>
<comment type="caution">
    <text evidence="2">The sequence shown here is derived from an EMBL/GenBank/DDBJ whole genome shotgun (WGS) entry which is preliminary data.</text>
</comment>
<dbReference type="RefSeq" id="WP_114401906.1">
    <property type="nucleotide sequence ID" value="NZ_QPGB01000001.1"/>
</dbReference>
<evidence type="ECO:0000313" key="2">
    <source>
        <dbReference type="EMBL" id="RCS59758.1"/>
    </source>
</evidence>
<dbReference type="InterPro" id="IPR040704">
    <property type="entry name" value="HEPN_AbiU2"/>
</dbReference>
<gene>
    <name evidence="2" type="ORF">DU000_03370</name>
</gene>
<keyword evidence="3" id="KW-1185">Reference proteome</keyword>
<dbReference type="AlphaFoldDB" id="A0A368L7S8"/>
<evidence type="ECO:0000313" key="3">
    <source>
        <dbReference type="Proteomes" id="UP000252357"/>
    </source>
</evidence>
<evidence type="ECO:0000259" key="1">
    <source>
        <dbReference type="Pfam" id="PF18734"/>
    </source>
</evidence>
<name>A0A368L7S8_9BURK</name>
<accession>A0A368L7S8</accession>
<organism evidence="2 3">
    <name type="scientific">Parvibium lacunae</name>
    <dbReference type="NCBI Taxonomy" id="1888893"/>
    <lineage>
        <taxon>Bacteria</taxon>
        <taxon>Pseudomonadati</taxon>
        <taxon>Pseudomonadota</taxon>
        <taxon>Betaproteobacteria</taxon>
        <taxon>Burkholderiales</taxon>
        <taxon>Alcaligenaceae</taxon>
        <taxon>Parvibium</taxon>
    </lineage>
</organism>
<proteinExistence type="predicted"/>
<reference evidence="2 3" key="1">
    <citation type="journal article" date="2018" name="Int. J. Syst. Evol. Microbiol.">
        <title>Parvibium lacunae gen. nov., sp. nov., a new member of the family Alcaligenaceae isolated from a freshwater pond.</title>
        <authorList>
            <person name="Chen W.M."/>
            <person name="Xie P.B."/>
            <person name="Hsu M.Y."/>
            <person name="Sheu S.Y."/>
        </authorList>
    </citation>
    <scope>NUCLEOTIDE SEQUENCE [LARGE SCALE GENOMIC DNA]</scope>
    <source>
        <strain evidence="2 3">KMB9</strain>
    </source>
</reference>
<dbReference type="Proteomes" id="UP000252357">
    <property type="component" value="Unassembled WGS sequence"/>
</dbReference>
<protein>
    <recommendedName>
        <fullName evidence="1">HEPN AbiU2-like domain-containing protein</fullName>
    </recommendedName>
</protein>
<sequence length="209" mass="24761">MQETSNPRLDINTAVALRDLCTSAIQTWTLLIELFDNNEYIDFFKQPRNEHFFHAIKTALHWQLITQISKLHDPATTKYKDKIFSNLSIPLIINKYTWDNQTKSQLLNIEKKMNDLDFTSSFKSARNKYSSHNDLEEILQDPYFAEFGKNNDNDYFEYLTEFMNIISKLILEEPYNSFICETKTDALDFIKTYKIGYQNRFHDTPHTSI</sequence>